<reference evidence="6 7" key="1">
    <citation type="submission" date="2017-05" db="EMBL/GenBank/DDBJ databases">
        <title>Full genome sequence of Pseudorhodoplanes sinuspersici.</title>
        <authorList>
            <person name="Dastgheib S.M.M."/>
            <person name="Shavandi M."/>
            <person name="Tirandaz H."/>
        </authorList>
    </citation>
    <scope>NUCLEOTIDE SEQUENCE [LARGE SCALE GENOMIC DNA]</scope>
    <source>
        <strain evidence="6 7">RIPI110</strain>
    </source>
</reference>
<evidence type="ECO:0000256" key="3">
    <source>
        <dbReference type="ARBA" id="ARBA00022729"/>
    </source>
</evidence>
<dbReference type="InterPro" id="IPR028082">
    <property type="entry name" value="Peripla_BP_I"/>
</dbReference>
<comment type="similarity">
    <text evidence="1">Belongs to the leucine-binding protein family.</text>
</comment>
<dbReference type="EMBL" id="CP021112">
    <property type="protein sequence ID" value="ARQ02999.1"/>
    <property type="molecule type" value="Genomic_DNA"/>
</dbReference>
<accession>A0A1W7A077</accession>
<dbReference type="PANTHER" id="PTHR30483:SF6">
    <property type="entry name" value="PERIPLASMIC BINDING PROTEIN OF ABC TRANSPORTER FOR NATURAL AMINO ACIDS"/>
    <property type="match status" value="1"/>
</dbReference>
<dbReference type="GO" id="GO:0006865">
    <property type="term" value="P:amino acid transport"/>
    <property type="evidence" value="ECO:0007669"/>
    <property type="project" value="UniProtKB-KW"/>
</dbReference>
<dbReference type="InterPro" id="IPR051010">
    <property type="entry name" value="BCAA_transport"/>
</dbReference>
<dbReference type="PANTHER" id="PTHR30483">
    <property type="entry name" value="LEUCINE-SPECIFIC-BINDING PROTEIN"/>
    <property type="match status" value="1"/>
</dbReference>
<dbReference type="SUPFAM" id="SSF53822">
    <property type="entry name" value="Periplasmic binding protein-like I"/>
    <property type="match status" value="1"/>
</dbReference>
<evidence type="ECO:0000259" key="5">
    <source>
        <dbReference type="Pfam" id="PF13458"/>
    </source>
</evidence>
<protein>
    <submittedName>
        <fullName evidence="6">Branched-chain amino acid ABC transporter substrate-binding protein</fullName>
    </submittedName>
</protein>
<dbReference type="Pfam" id="PF13458">
    <property type="entry name" value="Peripla_BP_6"/>
    <property type="match status" value="1"/>
</dbReference>
<dbReference type="AlphaFoldDB" id="A0A1W7A077"/>
<sequence length="396" mass="42753">MFTAGSAMAADPIKIGLSMALTGGLAGNGKAALLAIQMWADDVNAKGGLLGRKVQIVHYDDQSNPSTVPSLYTKLIDLDKVDLVVSPYGTNLIAPAMPVVMQKGMTMMSLFGVGVNKQFDYDRYFQIMPLGVDSGYAIPNAFFEVVKAMNPMPKTVAITGADAEFGKISTDAARDIAKKMGLKIVYDRSYPPASVDFAPIARAIQSANPEVVFIAGYPIDSVGLFRAINEVGLKAKLVGGGSAGPQFAAVKAQLGPMLNNALGYETYVPSEKMNFPGIQDFLKRYQDKAAAQGIDPLGFYVPPFIYAAMEIVGQAVEKTKSLDQKALAKTMHENSFPTIVGDIRFAKNGEWTQPRMLMVQYKGIEGNGVDQFRDPARYTVLYPPAFKSGDVIVPYR</sequence>
<dbReference type="PRINTS" id="PR00337">
    <property type="entry name" value="LEUILEVALBP"/>
</dbReference>
<organism evidence="6 7">
    <name type="scientific">Pseudorhodoplanes sinuspersici</name>
    <dbReference type="NCBI Taxonomy" id="1235591"/>
    <lineage>
        <taxon>Bacteria</taxon>
        <taxon>Pseudomonadati</taxon>
        <taxon>Pseudomonadota</taxon>
        <taxon>Alphaproteobacteria</taxon>
        <taxon>Hyphomicrobiales</taxon>
        <taxon>Pseudorhodoplanes</taxon>
    </lineage>
</organism>
<dbReference type="InterPro" id="IPR000709">
    <property type="entry name" value="Leu_Ile_Val-bd"/>
</dbReference>
<evidence type="ECO:0000256" key="1">
    <source>
        <dbReference type="ARBA" id="ARBA00010062"/>
    </source>
</evidence>
<keyword evidence="3" id="KW-0732">Signal</keyword>
<keyword evidence="2" id="KW-0813">Transport</keyword>
<evidence type="ECO:0000256" key="2">
    <source>
        <dbReference type="ARBA" id="ARBA00022448"/>
    </source>
</evidence>
<keyword evidence="4" id="KW-0029">Amino-acid transport</keyword>
<gene>
    <name evidence="6" type="ORF">CAK95_16120</name>
</gene>
<name>A0A1W7A077_9HYPH</name>
<evidence type="ECO:0000313" key="7">
    <source>
        <dbReference type="Proteomes" id="UP000194137"/>
    </source>
</evidence>
<dbReference type="InterPro" id="IPR028081">
    <property type="entry name" value="Leu-bd"/>
</dbReference>
<proteinExistence type="inferred from homology"/>
<dbReference type="Proteomes" id="UP000194137">
    <property type="component" value="Chromosome"/>
</dbReference>
<dbReference type="OrthoDB" id="9786833at2"/>
<dbReference type="CDD" id="cd06338">
    <property type="entry name" value="PBP1_ABC_ligand_binding-like"/>
    <property type="match status" value="1"/>
</dbReference>
<dbReference type="STRING" id="1235591.CAK95_16120"/>
<evidence type="ECO:0000256" key="4">
    <source>
        <dbReference type="ARBA" id="ARBA00022970"/>
    </source>
</evidence>
<evidence type="ECO:0000313" key="6">
    <source>
        <dbReference type="EMBL" id="ARQ02999.1"/>
    </source>
</evidence>
<dbReference type="KEGG" id="psin:CAK95_16120"/>
<keyword evidence="7" id="KW-1185">Reference proteome</keyword>
<dbReference type="Gene3D" id="3.40.50.2300">
    <property type="match status" value="2"/>
</dbReference>
<feature type="domain" description="Leucine-binding protein" evidence="5">
    <location>
        <begin position="12"/>
        <end position="362"/>
    </location>
</feature>